<dbReference type="CDD" id="cd06915">
    <property type="entry name" value="NTP_transferase_WcbM_like"/>
    <property type="match status" value="1"/>
</dbReference>
<dbReference type="SUPFAM" id="SSF53448">
    <property type="entry name" value="Nucleotide-diphospho-sugar transferases"/>
    <property type="match status" value="1"/>
</dbReference>
<name>Q97EQ2_CLOAB</name>
<dbReference type="InterPro" id="IPR050486">
    <property type="entry name" value="Mannose-1P_guanyltransferase"/>
</dbReference>
<reference evidence="2 3" key="1">
    <citation type="journal article" date="2001" name="J. Bacteriol.">
        <title>Genome sequence and comparative analysis of the solvent-producing bacterium Clostridium acetobutylicum.</title>
        <authorList>
            <person name="Nolling J."/>
            <person name="Breton G."/>
            <person name="Omelchenko M.V."/>
            <person name="Makarova K.S."/>
            <person name="Zeng Q."/>
            <person name="Gibson R."/>
            <person name="Lee H.M."/>
            <person name="Dubois J."/>
            <person name="Qiu D."/>
            <person name="Hitti J."/>
            <person name="Wolf Y.I."/>
            <person name="Tatusov R.L."/>
            <person name="Sabathe F."/>
            <person name="Doucette-Stamm L."/>
            <person name="Soucaille P."/>
            <person name="Daly M.J."/>
            <person name="Bennett G.N."/>
            <person name="Koonin E.V."/>
            <person name="Smith D.R."/>
        </authorList>
    </citation>
    <scope>NUCLEOTIDE SEQUENCE [LARGE SCALE GENOMIC DNA]</scope>
    <source>
        <strain evidence="3">ATCC 824 / DSM 792 / JCM 1419 / LMG 5710 / VKM B-1787</strain>
    </source>
</reference>
<protein>
    <submittedName>
        <fullName evidence="2">Nucleoside-diphosphate-sugar pyrophosphorylase</fullName>
    </submittedName>
</protein>
<sequence>MQALILVGGLGTRLRSVVKDRPKPMALVENKPFLEYLIRKLKSNGISDIILATGYMSEFIENYFKDGREFGVNIVYSKETTQLGTAGAIKNAEEYLKEEFFVLNGDTYFDVDFESAYKFHKNNKSYFTMILRETSDASRYGAVECSDDNRVVSFIEKGGISKSNYINGGIYIVKKEIFKEIEREKKVSLETEIIPKVLGEEVIYGYKCNNYFIDIGVPEDYIKFCTKVKGESGN</sequence>
<dbReference type="PANTHER" id="PTHR22572">
    <property type="entry name" value="SUGAR-1-PHOSPHATE GUANYL TRANSFERASE"/>
    <property type="match status" value="1"/>
</dbReference>
<dbReference type="RefSeq" id="WP_010966337.1">
    <property type="nucleotide sequence ID" value="NC_003030.1"/>
</dbReference>
<dbReference type="PATRIC" id="fig|272562.8.peg.3239"/>
<dbReference type="InterPro" id="IPR005835">
    <property type="entry name" value="NTP_transferase_dom"/>
</dbReference>
<gene>
    <name evidence="2" type="ordered locus">CA_C3056</name>
</gene>
<dbReference type="STRING" id="272562.CA_C3056"/>
<dbReference type="OrthoDB" id="9803871at2"/>
<organism evidence="2 3">
    <name type="scientific">Clostridium acetobutylicum (strain ATCC 824 / DSM 792 / JCM 1419 / IAM 19013 / LMG 5710 / NBRC 13948 / NRRL B-527 / VKM B-1787 / 2291 / W)</name>
    <dbReference type="NCBI Taxonomy" id="272562"/>
    <lineage>
        <taxon>Bacteria</taxon>
        <taxon>Bacillati</taxon>
        <taxon>Bacillota</taxon>
        <taxon>Clostridia</taxon>
        <taxon>Eubacteriales</taxon>
        <taxon>Clostridiaceae</taxon>
        <taxon>Clostridium</taxon>
    </lineage>
</organism>
<dbReference type="EMBL" id="AE001437">
    <property type="protein sequence ID" value="AAK80996.1"/>
    <property type="molecule type" value="Genomic_DNA"/>
</dbReference>
<evidence type="ECO:0000313" key="2">
    <source>
        <dbReference type="EMBL" id="AAK80996.1"/>
    </source>
</evidence>
<dbReference type="PIR" id="A97276">
    <property type="entry name" value="A97276"/>
</dbReference>
<dbReference type="KEGG" id="cac:CA_C3056"/>
<dbReference type="Gene3D" id="3.90.550.10">
    <property type="entry name" value="Spore Coat Polysaccharide Biosynthesis Protein SpsA, Chain A"/>
    <property type="match status" value="1"/>
</dbReference>
<proteinExistence type="predicted"/>
<dbReference type="AlphaFoldDB" id="Q97EQ2"/>
<dbReference type="Proteomes" id="UP000000814">
    <property type="component" value="Chromosome"/>
</dbReference>
<feature type="domain" description="Nucleotidyl transferase" evidence="1">
    <location>
        <begin position="3"/>
        <end position="227"/>
    </location>
</feature>
<evidence type="ECO:0000313" key="3">
    <source>
        <dbReference type="Proteomes" id="UP000000814"/>
    </source>
</evidence>
<dbReference type="eggNOG" id="COG1208">
    <property type="taxonomic scope" value="Bacteria"/>
</dbReference>
<dbReference type="HOGENOM" id="CLU_029499_2_0_9"/>
<accession>Q97EQ2</accession>
<evidence type="ECO:0000259" key="1">
    <source>
        <dbReference type="Pfam" id="PF00483"/>
    </source>
</evidence>
<dbReference type="InterPro" id="IPR029044">
    <property type="entry name" value="Nucleotide-diphossugar_trans"/>
</dbReference>
<keyword evidence="3" id="KW-1185">Reference proteome</keyword>
<dbReference type="Pfam" id="PF00483">
    <property type="entry name" value="NTP_transferase"/>
    <property type="match status" value="1"/>
</dbReference>
<dbReference type="GeneID" id="44999543"/>